<dbReference type="Proteomes" id="UP000230709">
    <property type="component" value="Chromosome"/>
</dbReference>
<dbReference type="PRINTS" id="PR00598">
    <property type="entry name" value="HTHMARR"/>
</dbReference>
<dbReference type="Pfam" id="PF12802">
    <property type="entry name" value="MarR_2"/>
    <property type="match status" value="1"/>
</dbReference>
<dbReference type="EMBL" id="CP023737">
    <property type="protein sequence ID" value="ATQ68416.1"/>
    <property type="molecule type" value="Genomic_DNA"/>
</dbReference>
<keyword evidence="3" id="KW-0804">Transcription</keyword>
<keyword evidence="7" id="KW-1185">Reference proteome</keyword>
<dbReference type="GO" id="GO:0003677">
    <property type="term" value="F:DNA binding"/>
    <property type="evidence" value="ECO:0007669"/>
    <property type="project" value="UniProtKB-KW"/>
</dbReference>
<feature type="region of interest" description="Disordered" evidence="4">
    <location>
        <begin position="136"/>
        <end position="155"/>
    </location>
</feature>
<dbReference type="STRING" id="595536.GCA_000178815_02892"/>
<dbReference type="AlphaFoldDB" id="A0A2D2D0B1"/>
<evidence type="ECO:0000256" key="4">
    <source>
        <dbReference type="SAM" id="MobiDB-lite"/>
    </source>
</evidence>
<dbReference type="SMART" id="SM00347">
    <property type="entry name" value="HTH_MARR"/>
    <property type="match status" value="1"/>
</dbReference>
<keyword evidence="2" id="KW-0238">DNA-binding</keyword>
<feature type="domain" description="HTH marR-type" evidence="5">
    <location>
        <begin position="6"/>
        <end position="138"/>
    </location>
</feature>
<organism evidence="6 7">
    <name type="scientific">Methylosinus trichosporium (strain ATCC 35070 / NCIMB 11131 / UNIQEM 75 / OB3b)</name>
    <dbReference type="NCBI Taxonomy" id="595536"/>
    <lineage>
        <taxon>Bacteria</taxon>
        <taxon>Pseudomonadati</taxon>
        <taxon>Pseudomonadota</taxon>
        <taxon>Alphaproteobacteria</taxon>
        <taxon>Hyphomicrobiales</taxon>
        <taxon>Methylocystaceae</taxon>
        <taxon>Methylosinus</taxon>
    </lineage>
</organism>
<sequence length="155" mass="17403">MNLPPPNTFCFLLSDAARLMRKRFEQNARDLGLTRAQWHALAYLARNEGVNQCALAEMLDVEPITLGRTIDRLESQGLVERRPHDTDRRAWRLYLRAAALPLLEAMAPISEQTRREALAGLGEAETEALMRALEATRANLSEASAPPKRPKAKTE</sequence>
<evidence type="ECO:0000259" key="5">
    <source>
        <dbReference type="PROSITE" id="PS50995"/>
    </source>
</evidence>
<gene>
    <name evidence="6" type="ORF">CQW49_11370</name>
</gene>
<dbReference type="KEGG" id="mtw:CQW49_11370"/>
<proteinExistence type="predicted"/>
<accession>A0A2D2D0B1</accession>
<dbReference type="PANTHER" id="PTHR33164">
    <property type="entry name" value="TRANSCRIPTIONAL REGULATOR, MARR FAMILY"/>
    <property type="match status" value="1"/>
</dbReference>
<evidence type="ECO:0000256" key="1">
    <source>
        <dbReference type="ARBA" id="ARBA00023015"/>
    </source>
</evidence>
<evidence type="ECO:0000256" key="3">
    <source>
        <dbReference type="ARBA" id="ARBA00023163"/>
    </source>
</evidence>
<dbReference type="InterPro" id="IPR036388">
    <property type="entry name" value="WH-like_DNA-bd_sf"/>
</dbReference>
<dbReference type="GO" id="GO:0003700">
    <property type="term" value="F:DNA-binding transcription factor activity"/>
    <property type="evidence" value="ECO:0007669"/>
    <property type="project" value="InterPro"/>
</dbReference>
<evidence type="ECO:0000313" key="6">
    <source>
        <dbReference type="EMBL" id="ATQ68416.1"/>
    </source>
</evidence>
<name>A0A2D2D0B1_METT3</name>
<dbReference type="RefSeq" id="WP_003614187.1">
    <property type="nucleotide sequence ID" value="NZ_ADVE02000001.1"/>
</dbReference>
<reference evidence="7" key="1">
    <citation type="submission" date="2017-10" db="EMBL/GenBank/DDBJ databases">
        <title>Completed PacBio SMRT sequence of Methylosinus trichosporium OB3b reveals presence of a third large plasmid.</title>
        <authorList>
            <person name="Charles T.C."/>
            <person name="Lynch M.D.J."/>
            <person name="Heil J.R."/>
            <person name="Cheng J."/>
        </authorList>
    </citation>
    <scope>NUCLEOTIDE SEQUENCE [LARGE SCALE GENOMIC DNA]</scope>
    <source>
        <strain evidence="7">OB3b</strain>
    </source>
</reference>
<dbReference type="PROSITE" id="PS50995">
    <property type="entry name" value="HTH_MARR_2"/>
    <property type="match status" value="1"/>
</dbReference>
<dbReference type="PANTHER" id="PTHR33164:SF64">
    <property type="entry name" value="TRANSCRIPTIONAL REGULATOR SLYA"/>
    <property type="match status" value="1"/>
</dbReference>
<evidence type="ECO:0000313" key="7">
    <source>
        <dbReference type="Proteomes" id="UP000230709"/>
    </source>
</evidence>
<keyword evidence="1" id="KW-0805">Transcription regulation</keyword>
<dbReference type="InterPro" id="IPR039422">
    <property type="entry name" value="MarR/SlyA-like"/>
</dbReference>
<dbReference type="InterPro" id="IPR000835">
    <property type="entry name" value="HTH_MarR-typ"/>
</dbReference>
<dbReference type="InterPro" id="IPR036390">
    <property type="entry name" value="WH_DNA-bd_sf"/>
</dbReference>
<evidence type="ECO:0000256" key="2">
    <source>
        <dbReference type="ARBA" id="ARBA00023125"/>
    </source>
</evidence>
<dbReference type="SUPFAM" id="SSF46785">
    <property type="entry name" value="Winged helix' DNA-binding domain"/>
    <property type="match status" value="1"/>
</dbReference>
<protein>
    <submittedName>
        <fullName evidence="6">MarR family transcriptional regulator</fullName>
    </submittedName>
</protein>
<dbReference type="GO" id="GO:0006950">
    <property type="term" value="P:response to stress"/>
    <property type="evidence" value="ECO:0007669"/>
    <property type="project" value="TreeGrafter"/>
</dbReference>
<dbReference type="Gene3D" id="1.10.10.10">
    <property type="entry name" value="Winged helix-like DNA-binding domain superfamily/Winged helix DNA-binding domain"/>
    <property type="match status" value="1"/>
</dbReference>